<sequence>MGASSAEFAGFEVLASTGGNLVAVRAGGAAIGQDYERLYAWLAEETERHGAVRVYEEIPGWTGPIFRSHVRYGTFADLSYGPEITISSYAVVGDSGWARLMYRLWFLIKPVWPLAPLRMRYFDWPERGRALAWLLEDEEQDGR</sequence>
<evidence type="ECO:0000313" key="1">
    <source>
        <dbReference type="EMBL" id="GAA3731503.1"/>
    </source>
</evidence>
<dbReference type="Pfam" id="PF11964">
    <property type="entry name" value="SpoIIAA-like"/>
    <property type="match status" value="1"/>
</dbReference>
<accession>A0ABP7F519</accession>
<comment type="caution">
    <text evidence="1">The sequence shown here is derived from an EMBL/GenBank/DDBJ whole genome shotgun (WGS) entry which is preliminary data.</text>
</comment>
<dbReference type="Proteomes" id="UP001500908">
    <property type="component" value="Unassembled WGS sequence"/>
</dbReference>
<dbReference type="InterPro" id="IPR021866">
    <property type="entry name" value="SpoIIAA-like"/>
</dbReference>
<dbReference type="InterPro" id="IPR038396">
    <property type="entry name" value="SpoIIAA-like_sf"/>
</dbReference>
<name>A0ABP7F519_9ACTN</name>
<organism evidence="1 2">
    <name type="scientific">Salinactinospora qingdaonensis</name>
    <dbReference type="NCBI Taxonomy" id="702744"/>
    <lineage>
        <taxon>Bacteria</taxon>
        <taxon>Bacillati</taxon>
        <taxon>Actinomycetota</taxon>
        <taxon>Actinomycetes</taxon>
        <taxon>Streptosporangiales</taxon>
        <taxon>Nocardiopsidaceae</taxon>
        <taxon>Salinactinospora</taxon>
    </lineage>
</organism>
<gene>
    <name evidence="1" type="ORF">GCM10022402_10260</name>
</gene>
<proteinExistence type="predicted"/>
<protein>
    <recommendedName>
        <fullName evidence="3">SpoIIAA-like</fullName>
    </recommendedName>
</protein>
<evidence type="ECO:0008006" key="3">
    <source>
        <dbReference type="Google" id="ProtNLM"/>
    </source>
</evidence>
<evidence type="ECO:0000313" key="2">
    <source>
        <dbReference type="Proteomes" id="UP001500908"/>
    </source>
</evidence>
<dbReference type="InterPro" id="IPR036513">
    <property type="entry name" value="STAS_dom_sf"/>
</dbReference>
<keyword evidence="2" id="KW-1185">Reference proteome</keyword>
<reference evidence="2" key="1">
    <citation type="journal article" date="2019" name="Int. J. Syst. Evol. Microbiol.">
        <title>The Global Catalogue of Microorganisms (GCM) 10K type strain sequencing project: providing services to taxonomists for standard genome sequencing and annotation.</title>
        <authorList>
            <consortium name="The Broad Institute Genomics Platform"/>
            <consortium name="The Broad Institute Genome Sequencing Center for Infectious Disease"/>
            <person name="Wu L."/>
            <person name="Ma J."/>
        </authorList>
    </citation>
    <scope>NUCLEOTIDE SEQUENCE [LARGE SCALE GENOMIC DNA]</scope>
    <source>
        <strain evidence="2">JCM 17137</strain>
    </source>
</reference>
<dbReference type="SUPFAM" id="SSF52091">
    <property type="entry name" value="SpoIIaa-like"/>
    <property type="match status" value="1"/>
</dbReference>
<dbReference type="EMBL" id="BAABDD010000003">
    <property type="protein sequence ID" value="GAA3731503.1"/>
    <property type="molecule type" value="Genomic_DNA"/>
</dbReference>
<dbReference type="RefSeq" id="WP_344967796.1">
    <property type="nucleotide sequence ID" value="NZ_BAABDD010000003.1"/>
</dbReference>
<dbReference type="Gene3D" id="3.40.50.10600">
    <property type="entry name" value="SpoIIaa-like domains"/>
    <property type="match status" value="1"/>
</dbReference>